<evidence type="ECO:0000256" key="2">
    <source>
        <dbReference type="SAM" id="Phobius"/>
    </source>
</evidence>
<accession>A0ABX7VYV8</accession>
<reference evidence="3 4" key="1">
    <citation type="submission" date="2019-12" db="EMBL/GenBank/DDBJ databases">
        <title>The whole genome sequencing of a strain isolated from a Mars analog, Dalangtan Playa.</title>
        <authorList>
            <person name="Huang T."/>
        </authorList>
    </citation>
    <scope>NUCLEOTIDE SEQUENCE [LARGE SCALE GENOMIC DNA]</scope>
    <source>
        <strain evidence="3 4">DP4-553-S</strain>
    </source>
</reference>
<dbReference type="Pfam" id="PF06898">
    <property type="entry name" value="YqfD"/>
    <property type="match status" value="1"/>
</dbReference>
<name>A0ABX7VYV8_9BACI</name>
<sequence length="409" mass="46719">MKHTQDIFFTGSVKIKVTGHHPELFFDLCAREGITVWNVIKINETQCVGNVRLSDISAIKRLRRQTIYKLSFLSRKGFPFLIQRVLRKKPFVAGLFLSVLFVMFLSNIVWDIEVENVPPEVEAKIIEKLDEYGIRPGAIKFTIGTPSDIQQRLLDDLPELLWVGVTEKGTTYQLEAVEKTIVEEPEQSGPRNLVAAKKGVIVDMFVAKGLPLVEVNDLVTPGQVLVSGNLNENQGEGEQEDDEEKQNKPKNYVAAEGEVIAETWYEVETTVPIKANYQTLTGESETKFKLQIGKVKIPIWGFKKVEYEHVYKEIKSKPLYFLHWTLPISFVEEQWNEQAPFNEKRSREKAREEAVKQATKQLQSELGKDAEIAFQKVLHERIESGKVKLTLYFKAKEDITKIQPISQGD</sequence>
<keyword evidence="2" id="KW-1133">Transmembrane helix</keyword>
<dbReference type="Proteomes" id="UP000665043">
    <property type="component" value="Chromosome"/>
</dbReference>
<evidence type="ECO:0000256" key="1">
    <source>
        <dbReference type="SAM" id="MobiDB-lite"/>
    </source>
</evidence>
<keyword evidence="2" id="KW-0472">Membrane</keyword>
<proteinExistence type="predicted"/>
<keyword evidence="4" id="KW-1185">Reference proteome</keyword>
<gene>
    <name evidence="3" type="primary">yqfD</name>
    <name evidence="3" type="ORF">ERJ70_11515</name>
</gene>
<dbReference type="RefSeq" id="WP_209365034.1">
    <property type="nucleotide sequence ID" value="NZ_CP046956.1"/>
</dbReference>
<evidence type="ECO:0000313" key="4">
    <source>
        <dbReference type="Proteomes" id="UP000665043"/>
    </source>
</evidence>
<dbReference type="InterPro" id="IPR010690">
    <property type="entry name" value="YqfD"/>
</dbReference>
<feature type="compositionally biased region" description="Acidic residues" evidence="1">
    <location>
        <begin position="235"/>
        <end position="244"/>
    </location>
</feature>
<dbReference type="PIRSF" id="PIRSF029895">
    <property type="entry name" value="SpoIV"/>
    <property type="match status" value="1"/>
</dbReference>
<dbReference type="EMBL" id="CP046956">
    <property type="protein sequence ID" value="QTM99866.1"/>
    <property type="molecule type" value="Genomic_DNA"/>
</dbReference>
<protein>
    <submittedName>
        <fullName evidence="3">Sporulation protein YqfD</fullName>
    </submittedName>
</protein>
<feature type="transmembrane region" description="Helical" evidence="2">
    <location>
        <begin position="91"/>
        <end position="110"/>
    </location>
</feature>
<organism evidence="3 4">
    <name type="scientific">Sediminibacillus dalangtanensis</name>
    <dbReference type="NCBI Taxonomy" id="2729421"/>
    <lineage>
        <taxon>Bacteria</taxon>
        <taxon>Bacillati</taxon>
        <taxon>Bacillota</taxon>
        <taxon>Bacilli</taxon>
        <taxon>Bacillales</taxon>
        <taxon>Bacillaceae</taxon>
        <taxon>Sediminibacillus</taxon>
    </lineage>
</organism>
<feature type="region of interest" description="Disordered" evidence="1">
    <location>
        <begin position="227"/>
        <end position="248"/>
    </location>
</feature>
<dbReference type="NCBIfam" id="TIGR02876">
    <property type="entry name" value="spore_yqfD"/>
    <property type="match status" value="1"/>
</dbReference>
<evidence type="ECO:0000313" key="3">
    <source>
        <dbReference type="EMBL" id="QTM99866.1"/>
    </source>
</evidence>
<keyword evidence="2" id="KW-0812">Transmembrane</keyword>